<evidence type="ECO:0000313" key="2">
    <source>
        <dbReference type="Proteomes" id="UP000650224"/>
    </source>
</evidence>
<organism evidence="1 2">
    <name type="scientific">Corynebacterium gallinarum</name>
    <dbReference type="NCBI Taxonomy" id="2762214"/>
    <lineage>
        <taxon>Bacteria</taxon>
        <taxon>Bacillati</taxon>
        <taxon>Actinomycetota</taxon>
        <taxon>Actinomycetes</taxon>
        <taxon>Mycobacteriales</taxon>
        <taxon>Corynebacteriaceae</taxon>
        <taxon>Corynebacterium</taxon>
    </lineage>
</organism>
<dbReference type="Proteomes" id="UP000650224">
    <property type="component" value="Unassembled WGS sequence"/>
</dbReference>
<dbReference type="EMBL" id="JACSPR010000014">
    <property type="protein sequence ID" value="MBD8031308.1"/>
    <property type="molecule type" value="Genomic_DNA"/>
</dbReference>
<name>A0A8I0LGB6_9CORY</name>
<comment type="caution">
    <text evidence="1">The sequence shown here is derived from an EMBL/GenBank/DDBJ whole genome shotgun (WGS) entry which is preliminary data.</text>
</comment>
<reference evidence="1 2" key="1">
    <citation type="submission" date="2020-08" db="EMBL/GenBank/DDBJ databases">
        <title>A Genomic Blueprint of the Chicken Gut Microbiome.</title>
        <authorList>
            <person name="Gilroy R."/>
            <person name="Ravi A."/>
            <person name="Getino M."/>
            <person name="Pursley I."/>
            <person name="Horton D.L."/>
            <person name="Alikhan N.-F."/>
            <person name="Baker D."/>
            <person name="Gharbi K."/>
            <person name="Hall N."/>
            <person name="Watson M."/>
            <person name="Adriaenssens E.M."/>
            <person name="Foster-Nyarko E."/>
            <person name="Jarju S."/>
            <person name="Secka A."/>
            <person name="Antonio M."/>
            <person name="Oren A."/>
            <person name="Chaudhuri R."/>
            <person name="La Ragione R.M."/>
            <person name="Hildebrand F."/>
            <person name="Pallen M.J."/>
        </authorList>
    </citation>
    <scope>NUCLEOTIDE SEQUENCE [LARGE SCALE GENOMIC DNA]</scope>
    <source>
        <strain evidence="1 2">Sa1YVA5</strain>
    </source>
</reference>
<evidence type="ECO:0000313" key="1">
    <source>
        <dbReference type="EMBL" id="MBD8031308.1"/>
    </source>
</evidence>
<keyword evidence="2" id="KW-1185">Reference proteome</keyword>
<evidence type="ECO:0008006" key="3">
    <source>
        <dbReference type="Google" id="ProtNLM"/>
    </source>
</evidence>
<accession>A0A8I0LGB6</accession>
<protein>
    <recommendedName>
        <fullName evidence="3">BrnT family toxin</fullName>
    </recommendedName>
</protein>
<proteinExistence type="predicted"/>
<gene>
    <name evidence="1" type="ORF">H9627_13455</name>
</gene>
<dbReference type="RefSeq" id="WP_191734545.1">
    <property type="nucleotide sequence ID" value="NZ_JACSPR010000014.1"/>
</dbReference>
<sequence>MWHEIAWTDMSEQHIARHNVTPADVHEVLQADPKLYRPGRDNTTLVFGTTNSGRHLLVVLAEALDGRDYVVTAREMTPGEKKNFKHKGT</sequence>
<dbReference type="AlphaFoldDB" id="A0A8I0LGB6"/>